<keyword evidence="5 8" id="KW-1133">Transmembrane helix</keyword>
<keyword evidence="10" id="KW-1185">Reference proteome</keyword>
<comment type="subcellular location">
    <subcellularLocation>
        <location evidence="1">Cell membrane</location>
        <topology evidence="1">Multi-pass membrane protein</topology>
    </subcellularLocation>
</comment>
<evidence type="ECO:0000256" key="7">
    <source>
        <dbReference type="SAM" id="MobiDB-lite"/>
    </source>
</evidence>
<proteinExistence type="inferred from homology"/>
<dbReference type="EMBL" id="FONX01000005">
    <property type="protein sequence ID" value="SFE80690.1"/>
    <property type="molecule type" value="Genomic_DNA"/>
</dbReference>
<accession>A0A1I2DLA0</accession>
<feature type="transmembrane region" description="Helical" evidence="8">
    <location>
        <begin position="40"/>
        <end position="59"/>
    </location>
</feature>
<organism evidence="9 10">
    <name type="scientific">Paracidovorax wautersii</name>
    <dbReference type="NCBI Taxonomy" id="1177982"/>
    <lineage>
        <taxon>Bacteria</taxon>
        <taxon>Pseudomonadati</taxon>
        <taxon>Pseudomonadota</taxon>
        <taxon>Betaproteobacteria</taxon>
        <taxon>Burkholderiales</taxon>
        <taxon>Comamonadaceae</taxon>
        <taxon>Paracidovorax</taxon>
    </lineage>
</organism>
<evidence type="ECO:0000313" key="9">
    <source>
        <dbReference type="EMBL" id="SFE80690.1"/>
    </source>
</evidence>
<dbReference type="InterPro" id="IPR003370">
    <property type="entry name" value="Chromate_transpt"/>
</dbReference>
<dbReference type="PANTHER" id="PTHR43663">
    <property type="entry name" value="CHROMATE TRANSPORT PROTEIN-RELATED"/>
    <property type="match status" value="1"/>
</dbReference>
<feature type="compositionally biased region" description="Low complexity" evidence="7">
    <location>
        <begin position="12"/>
        <end position="21"/>
    </location>
</feature>
<dbReference type="Pfam" id="PF02417">
    <property type="entry name" value="Chromate_transp"/>
    <property type="match status" value="1"/>
</dbReference>
<reference evidence="10" key="1">
    <citation type="submission" date="2016-10" db="EMBL/GenBank/DDBJ databases">
        <authorList>
            <person name="Varghese N."/>
            <person name="Submissions S."/>
        </authorList>
    </citation>
    <scope>NUCLEOTIDE SEQUENCE [LARGE SCALE GENOMIC DNA]</scope>
    <source>
        <strain evidence="10">DSM 27981</strain>
    </source>
</reference>
<dbReference type="STRING" id="1177982.SAMN04489711_105246"/>
<evidence type="ECO:0000256" key="5">
    <source>
        <dbReference type="ARBA" id="ARBA00022989"/>
    </source>
</evidence>
<evidence type="ECO:0000256" key="6">
    <source>
        <dbReference type="ARBA" id="ARBA00023136"/>
    </source>
</evidence>
<dbReference type="RefSeq" id="WP_092939474.1">
    <property type="nucleotide sequence ID" value="NZ_FONX01000005.1"/>
</dbReference>
<name>A0A1I2DLA0_9BURK</name>
<keyword evidence="4 8" id="KW-0812">Transmembrane</keyword>
<evidence type="ECO:0000256" key="8">
    <source>
        <dbReference type="SAM" id="Phobius"/>
    </source>
</evidence>
<feature type="compositionally biased region" description="Pro residues" evidence="7">
    <location>
        <begin position="1"/>
        <end position="11"/>
    </location>
</feature>
<dbReference type="PANTHER" id="PTHR43663:SF1">
    <property type="entry name" value="CHROMATE TRANSPORTER"/>
    <property type="match status" value="1"/>
</dbReference>
<evidence type="ECO:0000256" key="4">
    <source>
        <dbReference type="ARBA" id="ARBA00022692"/>
    </source>
</evidence>
<dbReference type="GO" id="GO:0005886">
    <property type="term" value="C:plasma membrane"/>
    <property type="evidence" value="ECO:0007669"/>
    <property type="project" value="UniProtKB-SubCell"/>
</dbReference>
<evidence type="ECO:0000256" key="1">
    <source>
        <dbReference type="ARBA" id="ARBA00004651"/>
    </source>
</evidence>
<feature type="transmembrane region" description="Helical" evidence="8">
    <location>
        <begin position="106"/>
        <end position="129"/>
    </location>
</feature>
<dbReference type="GO" id="GO:0015109">
    <property type="term" value="F:chromate transmembrane transporter activity"/>
    <property type="evidence" value="ECO:0007669"/>
    <property type="project" value="InterPro"/>
</dbReference>
<evidence type="ECO:0000256" key="3">
    <source>
        <dbReference type="ARBA" id="ARBA00022475"/>
    </source>
</evidence>
<comment type="similarity">
    <text evidence="2">Belongs to the chromate ion transporter (CHR) (TC 2.A.51) family.</text>
</comment>
<gene>
    <name evidence="9" type="ORF">SAMN04489711_105246</name>
</gene>
<feature type="region of interest" description="Disordered" evidence="7">
    <location>
        <begin position="1"/>
        <end position="31"/>
    </location>
</feature>
<dbReference type="OrthoDB" id="8596378at2"/>
<dbReference type="AlphaFoldDB" id="A0A1I2DLA0"/>
<keyword evidence="6 8" id="KW-0472">Membrane</keyword>
<feature type="transmembrane region" description="Helical" evidence="8">
    <location>
        <begin position="169"/>
        <end position="188"/>
    </location>
</feature>
<sequence>MPSSSTPPPPSALQDAAAAAPTNPPPAAEARPVPRSLGELFWSFTWLALQGFGGVLAVVQREVVEKKRWMTNEEFVEDWAVAQILPGPNVVNLSIMIGDRHFGLRGALVAIAGMLTLPLLVVLALAMAYASFSSLPAVAGALRGMGAVAAGLVAGVGCKLAAPLVRHPLGPWVCGAIALAAFAAMALLHVPLAWTLLVIGGAACVLTWRRLGAPRP</sequence>
<feature type="transmembrane region" description="Helical" evidence="8">
    <location>
        <begin position="141"/>
        <end position="162"/>
    </location>
</feature>
<dbReference type="Proteomes" id="UP000199119">
    <property type="component" value="Unassembled WGS sequence"/>
</dbReference>
<evidence type="ECO:0000256" key="2">
    <source>
        <dbReference type="ARBA" id="ARBA00005262"/>
    </source>
</evidence>
<dbReference type="InterPro" id="IPR052518">
    <property type="entry name" value="CHR_Transporter"/>
</dbReference>
<protein>
    <submittedName>
        <fullName evidence="9">Chromate transporter</fullName>
    </submittedName>
</protein>
<feature type="transmembrane region" description="Helical" evidence="8">
    <location>
        <begin position="194"/>
        <end position="211"/>
    </location>
</feature>
<evidence type="ECO:0000313" key="10">
    <source>
        <dbReference type="Proteomes" id="UP000199119"/>
    </source>
</evidence>
<keyword evidence="3" id="KW-1003">Cell membrane</keyword>